<dbReference type="PIRSF" id="PIRSF020481">
    <property type="entry name" value="BAP"/>
    <property type="match status" value="1"/>
</dbReference>
<name>A0A7C4EL45_9BACT</name>
<dbReference type="Pfam" id="PF04865">
    <property type="entry name" value="Baseplate_J"/>
    <property type="match status" value="1"/>
</dbReference>
<evidence type="ECO:0000259" key="3">
    <source>
        <dbReference type="Pfam" id="PF26079"/>
    </source>
</evidence>
<accession>A0A7C4EL45</accession>
<dbReference type="InterPro" id="IPR058530">
    <property type="entry name" value="Baseplate_J-like_C"/>
</dbReference>
<feature type="domain" description="Baseplate protein J-like barrel" evidence="1">
    <location>
        <begin position="107"/>
        <end position="184"/>
    </location>
</feature>
<dbReference type="AlphaFoldDB" id="A0A7C4EL45"/>
<reference evidence="4" key="1">
    <citation type="journal article" date="2020" name="mSystems">
        <title>Genome- and Community-Level Interaction Insights into Carbon Utilization and Element Cycling Functions of Hydrothermarchaeota in Hydrothermal Sediment.</title>
        <authorList>
            <person name="Zhou Z."/>
            <person name="Liu Y."/>
            <person name="Xu W."/>
            <person name="Pan J."/>
            <person name="Luo Z.H."/>
            <person name="Li M."/>
        </authorList>
    </citation>
    <scope>NUCLEOTIDE SEQUENCE [LARGE SCALE GENOMIC DNA]</scope>
    <source>
        <strain evidence="4">SpSt-788</strain>
    </source>
</reference>
<dbReference type="PANTHER" id="PTHR35862:SF1">
    <property type="entry name" value="FELS-2 PROPHAGE PROTEIN"/>
    <property type="match status" value="1"/>
</dbReference>
<protein>
    <submittedName>
        <fullName evidence="4">Baseplate J/gp47 family protein</fullName>
    </submittedName>
</protein>
<dbReference type="Pfam" id="PF26079">
    <property type="entry name" value="Baseplate_J_C"/>
    <property type="match status" value="1"/>
</dbReference>
<evidence type="ECO:0000313" key="4">
    <source>
        <dbReference type="EMBL" id="HGH00044.1"/>
    </source>
</evidence>
<feature type="domain" description="Baseplate J-like C-terminal" evidence="3">
    <location>
        <begin position="283"/>
        <end position="366"/>
    </location>
</feature>
<dbReference type="InterPro" id="IPR014507">
    <property type="entry name" value="Baseplate_assembly_J_pred"/>
</dbReference>
<evidence type="ECO:0000259" key="1">
    <source>
        <dbReference type="Pfam" id="PF04865"/>
    </source>
</evidence>
<dbReference type="EMBL" id="DTHO01000067">
    <property type="protein sequence ID" value="HGH00044.1"/>
    <property type="molecule type" value="Genomic_DNA"/>
</dbReference>
<evidence type="ECO:0000259" key="2">
    <source>
        <dbReference type="Pfam" id="PF26078"/>
    </source>
</evidence>
<dbReference type="InterPro" id="IPR006949">
    <property type="entry name" value="Barrel_Baseplate_J-like"/>
</dbReference>
<comment type="caution">
    <text evidence="4">The sequence shown here is derived from an EMBL/GenBank/DDBJ whole genome shotgun (WGS) entry which is preliminary data.</text>
</comment>
<feature type="domain" description="Baseplate J-like central" evidence="2">
    <location>
        <begin position="205"/>
        <end position="276"/>
    </location>
</feature>
<organism evidence="4">
    <name type="scientific">Thermodesulfovibrio aggregans</name>
    <dbReference type="NCBI Taxonomy" id="86166"/>
    <lineage>
        <taxon>Bacteria</taxon>
        <taxon>Pseudomonadati</taxon>
        <taxon>Nitrospirota</taxon>
        <taxon>Thermodesulfovibrionia</taxon>
        <taxon>Thermodesulfovibrionales</taxon>
        <taxon>Thermodesulfovibrionaceae</taxon>
        <taxon>Thermodesulfovibrio</taxon>
    </lineage>
</organism>
<dbReference type="InterPro" id="IPR052726">
    <property type="entry name" value="Phage_Baseplate_Hub"/>
</dbReference>
<sequence length="373" mass="41406">MINIQNLPEPVFVESNWDDIYKELFQAYERVSYQPISKGQLEAVLLSIFAYRENILRILINETAKKNLLAYARGEVLDHLGALLGVYRLPATKARTTLRFYFSDLDRDILIPKGTRVATKDDKTVFETAEDVSVKAGTQYVDVLALCTEAGALGNGYFPGQISVLIDPVPYVEKVENISTSFGGSDVEDDERFRYRIQLAPESFSNAGSRGAYEFWAKTAHQDIVDVSVLSPSPGVVKVVVLMKNGQIPSPEILQKVSDTLNDEKVRPLTDRVIVSPPEVIQYSISGTIYLYKNTPFADAILEQAHKVCEDYANLLKNKLGKDIVPEELIKAIQSISGVYRVVLESPQHTILTDEQVAICQSITLNIAGSVDG</sequence>
<dbReference type="PANTHER" id="PTHR35862">
    <property type="entry name" value="FELS-2 PROPHAGE PROTEIN"/>
    <property type="match status" value="1"/>
</dbReference>
<dbReference type="InterPro" id="IPR058531">
    <property type="entry name" value="Baseplate_J_M"/>
</dbReference>
<gene>
    <name evidence="4" type="ORF">ENV75_06330</name>
</gene>
<dbReference type="Pfam" id="PF26078">
    <property type="entry name" value="Baseplate_J_M"/>
    <property type="match status" value="1"/>
</dbReference>
<proteinExistence type="predicted"/>